<evidence type="ECO:0000256" key="8">
    <source>
        <dbReference type="ARBA" id="ARBA00022741"/>
    </source>
</evidence>
<keyword evidence="11" id="KW-0539">Nucleus</keyword>
<evidence type="ECO:0000313" key="19">
    <source>
        <dbReference type="Proteomes" id="UP001501920"/>
    </source>
</evidence>
<dbReference type="FunFam" id="3.30.200.20:FF:000049">
    <property type="entry name" value="cyclin-dependent kinase-like 1 isoform X1"/>
    <property type="match status" value="1"/>
</dbReference>
<dbReference type="GO" id="GO:0004693">
    <property type="term" value="F:cyclin-dependent protein serine/threonine kinase activity"/>
    <property type="evidence" value="ECO:0007669"/>
    <property type="project" value="UniProtKB-EC"/>
</dbReference>
<reference evidence="18 19" key="1">
    <citation type="submission" date="2020-10" db="EMBL/GenBank/DDBJ databases">
        <title>Pygocentrus nattereri (red-bellied piranha) genome, fPygNat1, primary haplotype.</title>
        <authorList>
            <person name="Myers G."/>
            <person name="Meyer A."/>
            <person name="Karagic N."/>
            <person name="Pippel M."/>
            <person name="Winkler S."/>
            <person name="Tracey A."/>
            <person name="Wood J."/>
            <person name="Formenti G."/>
            <person name="Howe K."/>
            <person name="Fedrigo O."/>
            <person name="Jarvis E.D."/>
        </authorList>
    </citation>
    <scope>NUCLEOTIDE SEQUENCE [LARGE SCALE GENOMIC DNA]</scope>
</reference>
<feature type="compositionally biased region" description="Basic and acidic residues" evidence="16">
    <location>
        <begin position="307"/>
        <end position="363"/>
    </location>
</feature>
<name>A0AAR2M3Z6_PYGNA</name>
<dbReference type="EC" id="2.7.11.22" evidence="4"/>
<dbReference type="PROSITE" id="PS50011">
    <property type="entry name" value="PROTEIN_KINASE_DOM"/>
    <property type="match status" value="1"/>
</dbReference>
<sequence length="554" mass="62833">MEKYECLGLVGEGSYGTVTKCRHRDSGRIVAVKKFLESDEDKSVKKIALREIKLLKQLRHENLVNLLEVWKKKRRWYLVFEFVDRTVLDELEQFPNGLEPNRVRRYLYQILRAISFCHQHNIIHRDIKPENVLVSQQGVVKLCDFGFARTMAAPGEVYTDYVATRWYRAPELLVGDTKYNKAVDVWAVGCLFVEMVSGVPLFPGESDIDQLYHIIRCLGSLTPRQQDVFYRNALFSGVRLPEPTEREPLHSRFPQLTGTTADLTQKCLQMDPERRSQSSQLLHHDFFTRDDFHIRFSLGSASKAAKNLKENPKASKSTKREREDAARRERDELTRKDSDDVAQREKQDSLAEERSGAKLKDAGLNDQNRPQTFLLRAGPEGGDTTHASKHSPVDSYTHSETSTTASRPPELPLKNCLAPGIPPLTNSPLTIVTTAASTATGPSLTTISLRSVEKKRNVNVCNRFSQQSLSNHTAAAPAVQVGPERGLAPERSFHCKWNAAGNAGKRRGEIRFPELRNTLLPEPRADGRRVRECRFHTLSPCHLPPSPNRRHFII</sequence>
<evidence type="ECO:0000256" key="13">
    <source>
        <dbReference type="ARBA" id="ARBA00047811"/>
    </source>
</evidence>
<dbReference type="SMART" id="SM00220">
    <property type="entry name" value="S_TKc"/>
    <property type="match status" value="1"/>
</dbReference>
<dbReference type="PROSITE" id="PS00108">
    <property type="entry name" value="PROTEIN_KINASE_ST"/>
    <property type="match status" value="1"/>
</dbReference>
<dbReference type="Proteomes" id="UP001501920">
    <property type="component" value="Chromosome 9"/>
</dbReference>
<dbReference type="InterPro" id="IPR017441">
    <property type="entry name" value="Protein_kinase_ATP_BS"/>
</dbReference>
<keyword evidence="5" id="KW-0963">Cytoplasm</keyword>
<comment type="catalytic activity">
    <reaction evidence="13">
        <text>L-threonyl-[protein] + ATP = O-phospho-L-threonyl-[protein] + ADP + H(+)</text>
        <dbReference type="Rhea" id="RHEA:46608"/>
        <dbReference type="Rhea" id="RHEA-COMP:11060"/>
        <dbReference type="Rhea" id="RHEA-COMP:11605"/>
        <dbReference type="ChEBI" id="CHEBI:15378"/>
        <dbReference type="ChEBI" id="CHEBI:30013"/>
        <dbReference type="ChEBI" id="CHEBI:30616"/>
        <dbReference type="ChEBI" id="CHEBI:61977"/>
        <dbReference type="ChEBI" id="CHEBI:456216"/>
        <dbReference type="EC" id="2.7.11.22"/>
    </reaction>
</comment>
<feature type="domain" description="Protein kinase" evidence="17">
    <location>
        <begin position="4"/>
        <end position="287"/>
    </location>
</feature>
<feature type="region of interest" description="Disordered" evidence="16">
    <location>
        <begin position="303"/>
        <end position="415"/>
    </location>
</feature>
<evidence type="ECO:0000256" key="15">
    <source>
        <dbReference type="PROSITE-ProRule" id="PRU10141"/>
    </source>
</evidence>
<dbReference type="CDD" id="cd07846">
    <property type="entry name" value="STKc_CDKL2_3"/>
    <property type="match status" value="1"/>
</dbReference>
<dbReference type="AlphaFoldDB" id="A0AAR2M3Z6"/>
<comment type="catalytic activity">
    <reaction evidence="14">
        <text>L-seryl-[protein] + ATP = O-phospho-L-seryl-[protein] + ADP + H(+)</text>
        <dbReference type="Rhea" id="RHEA:17989"/>
        <dbReference type="Rhea" id="RHEA-COMP:9863"/>
        <dbReference type="Rhea" id="RHEA-COMP:11604"/>
        <dbReference type="ChEBI" id="CHEBI:15378"/>
        <dbReference type="ChEBI" id="CHEBI:29999"/>
        <dbReference type="ChEBI" id="CHEBI:30616"/>
        <dbReference type="ChEBI" id="CHEBI:83421"/>
        <dbReference type="ChEBI" id="CHEBI:456216"/>
        <dbReference type="EC" id="2.7.11.22"/>
    </reaction>
</comment>
<keyword evidence="6" id="KW-0723">Serine/threonine-protein kinase</keyword>
<keyword evidence="7" id="KW-0808">Transferase</keyword>
<dbReference type="Gene3D" id="3.30.200.20">
    <property type="entry name" value="Phosphorylase Kinase, domain 1"/>
    <property type="match status" value="1"/>
</dbReference>
<reference evidence="18" key="2">
    <citation type="submission" date="2025-08" db="UniProtKB">
        <authorList>
            <consortium name="Ensembl"/>
        </authorList>
    </citation>
    <scope>IDENTIFICATION</scope>
</reference>
<evidence type="ECO:0000256" key="6">
    <source>
        <dbReference type="ARBA" id="ARBA00022527"/>
    </source>
</evidence>
<dbReference type="GO" id="GO:0005737">
    <property type="term" value="C:cytoplasm"/>
    <property type="evidence" value="ECO:0007669"/>
    <property type="project" value="UniProtKB-SubCell"/>
</dbReference>
<dbReference type="PROSITE" id="PS00107">
    <property type="entry name" value="PROTEIN_KINASE_ATP"/>
    <property type="match status" value="1"/>
</dbReference>
<dbReference type="SUPFAM" id="SSF56112">
    <property type="entry name" value="Protein kinase-like (PK-like)"/>
    <property type="match status" value="1"/>
</dbReference>
<evidence type="ECO:0000256" key="5">
    <source>
        <dbReference type="ARBA" id="ARBA00022490"/>
    </source>
</evidence>
<evidence type="ECO:0000313" key="18">
    <source>
        <dbReference type="Ensembl" id="ENSPNAP00000081511.1"/>
    </source>
</evidence>
<dbReference type="InterPro" id="IPR000719">
    <property type="entry name" value="Prot_kinase_dom"/>
</dbReference>
<evidence type="ECO:0000256" key="14">
    <source>
        <dbReference type="ARBA" id="ARBA00048367"/>
    </source>
</evidence>
<comment type="similarity">
    <text evidence="3">Belongs to the protein kinase superfamily. CMGC Ser/Thr protein kinase family. CDC2/CDKX subfamily.</text>
</comment>
<dbReference type="GO" id="GO:0005524">
    <property type="term" value="F:ATP binding"/>
    <property type="evidence" value="ECO:0007669"/>
    <property type="project" value="UniProtKB-UniRule"/>
</dbReference>
<organism evidence="18 19">
    <name type="scientific">Pygocentrus nattereri</name>
    <name type="common">Red-bellied piranha</name>
    <dbReference type="NCBI Taxonomy" id="42514"/>
    <lineage>
        <taxon>Eukaryota</taxon>
        <taxon>Metazoa</taxon>
        <taxon>Chordata</taxon>
        <taxon>Craniata</taxon>
        <taxon>Vertebrata</taxon>
        <taxon>Euteleostomi</taxon>
        <taxon>Actinopterygii</taxon>
        <taxon>Neopterygii</taxon>
        <taxon>Teleostei</taxon>
        <taxon>Ostariophysi</taxon>
        <taxon>Characiformes</taxon>
        <taxon>Characoidei</taxon>
        <taxon>Pygocentrus</taxon>
    </lineage>
</organism>
<dbReference type="PANTHER" id="PTHR24056">
    <property type="entry name" value="CELL DIVISION PROTEIN KINASE"/>
    <property type="match status" value="1"/>
</dbReference>
<keyword evidence="8 15" id="KW-0547">Nucleotide-binding</keyword>
<evidence type="ECO:0000256" key="12">
    <source>
        <dbReference type="ARBA" id="ARBA00039642"/>
    </source>
</evidence>
<dbReference type="InterPro" id="IPR008271">
    <property type="entry name" value="Ser/Thr_kinase_AS"/>
</dbReference>
<dbReference type="PANTHER" id="PTHR24056:SF241">
    <property type="entry name" value="CYCLIN-DEPENDENT KINASE-LIKE 2"/>
    <property type="match status" value="1"/>
</dbReference>
<dbReference type="Ensembl" id="ENSPNAT00000063082.1">
    <property type="protein sequence ID" value="ENSPNAP00000081511.1"/>
    <property type="gene ID" value="ENSPNAG00000033145.1"/>
</dbReference>
<dbReference type="Pfam" id="PF00069">
    <property type="entry name" value="Pkinase"/>
    <property type="match status" value="1"/>
</dbReference>
<evidence type="ECO:0000256" key="3">
    <source>
        <dbReference type="ARBA" id="ARBA00006485"/>
    </source>
</evidence>
<dbReference type="InterPro" id="IPR050108">
    <property type="entry name" value="CDK"/>
</dbReference>
<evidence type="ECO:0000256" key="11">
    <source>
        <dbReference type="ARBA" id="ARBA00023242"/>
    </source>
</evidence>
<evidence type="ECO:0000256" key="4">
    <source>
        <dbReference type="ARBA" id="ARBA00012425"/>
    </source>
</evidence>
<dbReference type="GO" id="GO:0005634">
    <property type="term" value="C:nucleus"/>
    <property type="evidence" value="ECO:0007669"/>
    <property type="project" value="UniProtKB-SubCell"/>
</dbReference>
<protein>
    <recommendedName>
        <fullName evidence="12">Cyclin-dependent kinase-like 2</fullName>
        <ecNumber evidence="4">2.7.11.22</ecNumber>
    </recommendedName>
</protein>
<evidence type="ECO:0000256" key="2">
    <source>
        <dbReference type="ARBA" id="ARBA00004496"/>
    </source>
</evidence>
<comment type="subcellular location">
    <subcellularLocation>
        <location evidence="2">Cytoplasm</location>
    </subcellularLocation>
    <subcellularLocation>
        <location evidence="1">Nucleus</location>
    </subcellularLocation>
</comment>
<evidence type="ECO:0000256" key="9">
    <source>
        <dbReference type="ARBA" id="ARBA00022777"/>
    </source>
</evidence>
<keyword evidence="19" id="KW-1185">Reference proteome</keyword>
<accession>A0AAR2M3Z6</accession>
<gene>
    <name evidence="18" type="primary">CDKL2</name>
</gene>
<dbReference type="FunFam" id="1.10.510.10:FF:000261">
    <property type="entry name" value="cyclin-dependent kinase-like 2 isoform X2"/>
    <property type="match status" value="1"/>
</dbReference>
<evidence type="ECO:0000256" key="10">
    <source>
        <dbReference type="ARBA" id="ARBA00022840"/>
    </source>
</evidence>
<keyword evidence="9" id="KW-0418">Kinase</keyword>
<feature type="binding site" evidence="15">
    <location>
        <position position="34"/>
    </location>
    <ligand>
        <name>ATP</name>
        <dbReference type="ChEBI" id="CHEBI:30616"/>
    </ligand>
</feature>
<evidence type="ECO:0000256" key="16">
    <source>
        <dbReference type="SAM" id="MobiDB-lite"/>
    </source>
</evidence>
<dbReference type="GeneTree" id="ENSGT00940000160368"/>
<dbReference type="InterPro" id="IPR011009">
    <property type="entry name" value="Kinase-like_dom_sf"/>
</dbReference>
<proteinExistence type="inferred from homology"/>
<reference evidence="18" key="3">
    <citation type="submission" date="2025-09" db="UniProtKB">
        <authorList>
            <consortium name="Ensembl"/>
        </authorList>
    </citation>
    <scope>IDENTIFICATION</scope>
</reference>
<keyword evidence="10 15" id="KW-0067">ATP-binding</keyword>
<evidence type="ECO:0000256" key="1">
    <source>
        <dbReference type="ARBA" id="ARBA00004123"/>
    </source>
</evidence>
<feature type="compositionally biased region" description="Polar residues" evidence="16">
    <location>
        <begin position="394"/>
        <end position="406"/>
    </location>
</feature>
<evidence type="ECO:0000256" key="7">
    <source>
        <dbReference type="ARBA" id="ARBA00022679"/>
    </source>
</evidence>
<evidence type="ECO:0000259" key="17">
    <source>
        <dbReference type="PROSITE" id="PS50011"/>
    </source>
</evidence>
<dbReference type="Gene3D" id="1.10.510.10">
    <property type="entry name" value="Transferase(Phosphotransferase) domain 1"/>
    <property type="match status" value="1"/>
</dbReference>